<organism evidence="3">
    <name type="scientific">Puccinia triticina (isolate 1-1 / race 1 (BBBD))</name>
    <name type="common">Brown leaf rust fungus</name>
    <dbReference type="NCBI Taxonomy" id="630390"/>
    <lineage>
        <taxon>Eukaryota</taxon>
        <taxon>Fungi</taxon>
        <taxon>Dikarya</taxon>
        <taxon>Basidiomycota</taxon>
        <taxon>Pucciniomycotina</taxon>
        <taxon>Pucciniomycetes</taxon>
        <taxon>Pucciniales</taxon>
        <taxon>Pucciniaceae</taxon>
        <taxon>Puccinia</taxon>
    </lineage>
</organism>
<evidence type="ECO:0000313" key="5">
    <source>
        <dbReference type="Proteomes" id="UP000005240"/>
    </source>
</evidence>
<feature type="domain" description="Myb/SANT-like" evidence="2">
    <location>
        <begin position="148"/>
        <end position="244"/>
    </location>
</feature>
<dbReference type="EMBL" id="ADAS02000052">
    <property type="protein sequence ID" value="OAV93306.1"/>
    <property type="molecule type" value="Genomic_DNA"/>
</dbReference>
<evidence type="ECO:0000259" key="2">
    <source>
        <dbReference type="Pfam" id="PF12776"/>
    </source>
</evidence>
<dbReference type="PANTHER" id="PTHR47072:SF4">
    <property type="entry name" value="MYB_SANT-LIKE DOMAIN-CONTAINING PROTEIN"/>
    <property type="match status" value="1"/>
</dbReference>
<evidence type="ECO:0000313" key="3">
    <source>
        <dbReference type="EMBL" id="OAV93306.1"/>
    </source>
</evidence>
<reference evidence="4" key="4">
    <citation type="submission" date="2025-05" db="UniProtKB">
        <authorList>
            <consortium name="EnsemblFungi"/>
        </authorList>
    </citation>
    <scope>IDENTIFICATION</scope>
    <source>
        <strain evidence="4">isolate 1-1 / race 1 (BBBD)</strain>
    </source>
</reference>
<evidence type="ECO:0000256" key="1">
    <source>
        <dbReference type="SAM" id="MobiDB-lite"/>
    </source>
</evidence>
<dbReference type="Pfam" id="PF12776">
    <property type="entry name" value="Myb_DNA-bind_3"/>
    <property type="match status" value="1"/>
</dbReference>
<dbReference type="PANTHER" id="PTHR47072">
    <property type="match status" value="1"/>
</dbReference>
<dbReference type="OrthoDB" id="76215at2759"/>
<accession>A0A180GKI5</accession>
<evidence type="ECO:0000313" key="4">
    <source>
        <dbReference type="EnsemblFungi" id="PTTG_00913-t43_1-p1"/>
    </source>
</evidence>
<reference evidence="3" key="1">
    <citation type="submission" date="2009-11" db="EMBL/GenBank/DDBJ databases">
        <authorList>
            <consortium name="The Broad Institute Genome Sequencing Platform"/>
            <person name="Ward D."/>
            <person name="Feldgarden M."/>
            <person name="Earl A."/>
            <person name="Young S.K."/>
            <person name="Zeng Q."/>
            <person name="Koehrsen M."/>
            <person name="Alvarado L."/>
            <person name="Berlin A."/>
            <person name="Bochicchio J."/>
            <person name="Borenstein D."/>
            <person name="Chapman S.B."/>
            <person name="Chen Z."/>
            <person name="Engels R."/>
            <person name="Freedman E."/>
            <person name="Gellesch M."/>
            <person name="Goldberg J."/>
            <person name="Griggs A."/>
            <person name="Gujja S."/>
            <person name="Heilman E."/>
            <person name="Heiman D."/>
            <person name="Hepburn T."/>
            <person name="Howarth C."/>
            <person name="Jen D."/>
            <person name="Larson L."/>
            <person name="Lewis B."/>
            <person name="Mehta T."/>
            <person name="Park D."/>
            <person name="Pearson M."/>
            <person name="Roberts A."/>
            <person name="Saif S."/>
            <person name="Shea T."/>
            <person name="Shenoy N."/>
            <person name="Sisk P."/>
            <person name="Stolte C."/>
            <person name="Sykes S."/>
            <person name="Thomson T."/>
            <person name="Walk T."/>
            <person name="White J."/>
            <person name="Yandava C."/>
            <person name="Izard J."/>
            <person name="Baranova O.V."/>
            <person name="Blanton J.M."/>
            <person name="Tanner A.C."/>
            <person name="Dewhirst F.E."/>
            <person name="Haas B."/>
            <person name="Nusbaum C."/>
            <person name="Birren B."/>
        </authorList>
    </citation>
    <scope>NUCLEOTIDE SEQUENCE [LARGE SCALE GENOMIC DNA]</scope>
    <source>
        <strain evidence="3">1-1 BBBD Race 1</strain>
    </source>
</reference>
<protein>
    <submittedName>
        <fullName evidence="4">Myb_DNA-bind_3 domain-containing protein</fullName>
    </submittedName>
</protein>
<name>A0A180GKI5_PUCT1</name>
<dbReference type="AlphaFoldDB" id="A0A180GKI5"/>
<dbReference type="VEuPathDB" id="FungiDB:PTTG_00913"/>
<feature type="region of interest" description="Disordered" evidence="1">
    <location>
        <begin position="55"/>
        <end position="147"/>
    </location>
</feature>
<reference evidence="3" key="2">
    <citation type="submission" date="2016-05" db="EMBL/GenBank/DDBJ databases">
        <title>Comparative analysis highlights variable genome content of wheat rusts and divergence of the mating loci.</title>
        <authorList>
            <person name="Cuomo C.A."/>
            <person name="Bakkeren G."/>
            <person name="Szabo L."/>
            <person name="Khalil H."/>
            <person name="Joly D."/>
            <person name="Goldberg J."/>
            <person name="Young S."/>
            <person name="Zeng Q."/>
            <person name="Fellers J."/>
        </authorList>
    </citation>
    <scope>NUCLEOTIDE SEQUENCE [LARGE SCALE GENOMIC DNA]</scope>
    <source>
        <strain evidence="3">1-1 BBBD Race 1</strain>
    </source>
</reference>
<gene>
    <name evidence="3" type="ORF">PTTG_00913</name>
</gene>
<proteinExistence type="predicted"/>
<reference evidence="4 5" key="3">
    <citation type="journal article" date="2017" name="G3 (Bethesda)">
        <title>Comparative analysis highlights variable genome content of wheat rusts and divergence of the mating loci.</title>
        <authorList>
            <person name="Cuomo C.A."/>
            <person name="Bakkeren G."/>
            <person name="Khalil H.B."/>
            <person name="Panwar V."/>
            <person name="Joly D."/>
            <person name="Linning R."/>
            <person name="Sakthikumar S."/>
            <person name="Song X."/>
            <person name="Adiconis X."/>
            <person name="Fan L."/>
            <person name="Goldberg J.M."/>
            <person name="Levin J.Z."/>
            <person name="Young S."/>
            <person name="Zeng Q."/>
            <person name="Anikster Y."/>
            <person name="Bruce M."/>
            <person name="Wang M."/>
            <person name="Yin C."/>
            <person name="McCallum B."/>
            <person name="Szabo L.J."/>
            <person name="Hulbert S."/>
            <person name="Chen X."/>
            <person name="Fellers J.P."/>
        </authorList>
    </citation>
    <scope>NUCLEOTIDE SEQUENCE</scope>
    <source>
        <strain evidence="5">Isolate 1-1 / race 1 (BBBD)</strain>
        <strain evidence="4">isolate 1-1 / race 1 (BBBD)</strain>
    </source>
</reference>
<sequence>MTVSGGSGDRFQNPAAAESILASGQLPSVLFRHTSPHLSPLAMSHTDPLLFPVDPRLFGSTSTSPKPTGQAAHPPETQPFAPPSSIKPSQKKRPSETLKTPQSQSKKTSASTMSFKERKKAASESDHDESAPEESENEETPSKKRYHHWTNDQKISLLTFIINQIQLGWGKPTNNGNIKDEGWIQVTKEMNKRFGVVFTLDQLKNQKGSLRKLYIDQKFLLAHSAFGWDDIARMVTADDQTWTAFIKAHPKRKFVRLRTNPIPWSDLAEQLFGRTISATGYTPSRPEEVPPQAAQFERVSTDQSPASINCRNSKKFYKMQDTPTSDNARLETVPQTITCTASPNRVRLPDYEISKSEVDDLVDVLRATHGNDDIKSVSPNTGVSVKDEGPSAKVSVRGEALKLLSSMFLDHISTEEYVRFVKVLQSESNAELFISLASTSNASVCKAWLAASG</sequence>
<dbReference type="InterPro" id="IPR024752">
    <property type="entry name" value="Myb/SANT-like_dom"/>
</dbReference>
<keyword evidence="5" id="KW-1185">Reference proteome</keyword>
<feature type="compositionally biased region" description="Basic and acidic residues" evidence="1">
    <location>
        <begin position="120"/>
        <end position="130"/>
    </location>
</feature>
<feature type="compositionally biased region" description="Polar residues" evidence="1">
    <location>
        <begin position="97"/>
        <end position="114"/>
    </location>
</feature>
<dbReference type="EnsemblFungi" id="PTTG_00913-t43_1">
    <property type="protein sequence ID" value="PTTG_00913-t43_1-p1"/>
    <property type="gene ID" value="PTTG_00913"/>
</dbReference>
<dbReference type="Proteomes" id="UP000005240">
    <property type="component" value="Unassembled WGS sequence"/>
</dbReference>